<feature type="domain" description="CNNM transmembrane" evidence="12">
    <location>
        <begin position="1"/>
        <end position="179"/>
    </location>
</feature>
<dbReference type="CDD" id="cd04590">
    <property type="entry name" value="CBS_pair_CorC_HlyC_assoc"/>
    <property type="match status" value="1"/>
</dbReference>
<dbReference type="PROSITE" id="PS51371">
    <property type="entry name" value="CBS"/>
    <property type="match status" value="1"/>
</dbReference>
<dbReference type="Pfam" id="PF03471">
    <property type="entry name" value="CorC_HlyC"/>
    <property type="match status" value="1"/>
</dbReference>
<dbReference type="InterPro" id="IPR002550">
    <property type="entry name" value="CNNM"/>
</dbReference>
<evidence type="ECO:0000256" key="6">
    <source>
        <dbReference type="ARBA" id="ARBA00022989"/>
    </source>
</evidence>
<sequence>MALLCVSAFFSGSETGMMSLNRYRLKHQRKKSSGARRAAKLLATPDKLISLILVGNNAVNILAAIMANALAVIYVGEVAGPWVATAVLTIMMLVFSEVTPKTIAAQNPEWVAFKASHILRPLSQILAPLVWAINKLTNSIIRLLGFDPEKGQDDALDTEELRTVVDASGHKISGDHQNMLKGLLDLETVTIEDIMIPRAEIQGINLDDPIELIVEKLITSNFTRTPLYQGDINNWVGVFHVRKLNHLLRGESVTHSALKRFAEEPYFIPESTSLANQLINFKESRQHFAAVVDEYGEVQGLVTLEDILEEIVGDFTDTGIAEQNEIEPLTNHNYRIAGVASIRDINKATGWALPKDGPKTLNGLALEQLESIPEGNVCFVIGGYRFTTLSIQGNMIEQFEARALQHSSDEE</sequence>
<evidence type="ECO:0000256" key="3">
    <source>
        <dbReference type="ARBA" id="ARBA00022475"/>
    </source>
</evidence>
<evidence type="ECO:0000313" key="13">
    <source>
        <dbReference type="EMBL" id="TFH69297.1"/>
    </source>
</evidence>
<dbReference type="InterPro" id="IPR005170">
    <property type="entry name" value="Transptr-assoc_dom"/>
</dbReference>
<dbReference type="EMBL" id="SPIA01000001">
    <property type="protein sequence ID" value="TFH69297.1"/>
    <property type="molecule type" value="Genomic_DNA"/>
</dbReference>
<evidence type="ECO:0000256" key="2">
    <source>
        <dbReference type="ARBA" id="ARBA00006337"/>
    </source>
</evidence>
<dbReference type="PANTHER" id="PTHR22777:SF32">
    <property type="entry name" value="UPF0053 INNER MEMBRANE PROTEIN YFJD"/>
    <property type="match status" value="1"/>
</dbReference>
<keyword evidence="7 9" id="KW-0129">CBS domain</keyword>
<organism evidence="13 14">
    <name type="scientific">Gammaproteobacteria bacterium LSUCC0057</name>
    <dbReference type="NCBI Taxonomy" id="2559237"/>
    <lineage>
        <taxon>Bacteria</taxon>
        <taxon>Pseudomonadati</taxon>
        <taxon>Pseudomonadota</taxon>
        <taxon>Gammaproteobacteria</taxon>
        <taxon>Cellvibrionales</taxon>
        <taxon>Porticoccaceae</taxon>
        <taxon>SAR92 clade</taxon>
    </lineage>
</organism>
<dbReference type="OrthoDB" id="9797674at2"/>
<evidence type="ECO:0000256" key="5">
    <source>
        <dbReference type="ARBA" id="ARBA00022737"/>
    </source>
</evidence>
<evidence type="ECO:0000256" key="4">
    <source>
        <dbReference type="ARBA" id="ARBA00022692"/>
    </source>
</evidence>
<dbReference type="SUPFAM" id="SSF54631">
    <property type="entry name" value="CBS-domain pair"/>
    <property type="match status" value="1"/>
</dbReference>
<dbReference type="SMART" id="SM01091">
    <property type="entry name" value="CorC_HlyC"/>
    <property type="match status" value="1"/>
</dbReference>
<keyword evidence="5" id="KW-0677">Repeat</keyword>
<keyword evidence="6 10" id="KW-1133">Transmembrane helix</keyword>
<dbReference type="Proteomes" id="UP000298133">
    <property type="component" value="Unassembled WGS sequence"/>
</dbReference>
<evidence type="ECO:0000256" key="7">
    <source>
        <dbReference type="ARBA" id="ARBA00023122"/>
    </source>
</evidence>
<feature type="domain" description="CBS" evidence="11">
    <location>
        <begin position="258"/>
        <end position="318"/>
    </location>
</feature>
<evidence type="ECO:0000313" key="14">
    <source>
        <dbReference type="Proteomes" id="UP000298133"/>
    </source>
</evidence>
<dbReference type="Gene3D" id="3.30.465.10">
    <property type="match status" value="1"/>
</dbReference>
<dbReference type="GO" id="GO:0005886">
    <property type="term" value="C:plasma membrane"/>
    <property type="evidence" value="ECO:0007669"/>
    <property type="project" value="UniProtKB-SubCell"/>
</dbReference>
<accession>A0A4Y8UN89</accession>
<evidence type="ECO:0000256" key="10">
    <source>
        <dbReference type="PROSITE-ProRule" id="PRU01193"/>
    </source>
</evidence>
<dbReference type="AlphaFoldDB" id="A0A4Y8UN89"/>
<dbReference type="InterPro" id="IPR000644">
    <property type="entry name" value="CBS_dom"/>
</dbReference>
<dbReference type="InterPro" id="IPR036318">
    <property type="entry name" value="FAD-bd_PCMH-like_sf"/>
</dbReference>
<evidence type="ECO:0000256" key="9">
    <source>
        <dbReference type="PROSITE-ProRule" id="PRU00703"/>
    </source>
</evidence>
<evidence type="ECO:0000259" key="11">
    <source>
        <dbReference type="PROSITE" id="PS51371"/>
    </source>
</evidence>
<dbReference type="PANTHER" id="PTHR22777">
    <property type="entry name" value="HEMOLYSIN-RELATED"/>
    <property type="match status" value="1"/>
</dbReference>
<comment type="subcellular location">
    <subcellularLocation>
        <location evidence="1">Cell membrane</location>
        <topology evidence="1">Multi-pass membrane protein</topology>
    </subcellularLocation>
</comment>
<evidence type="ECO:0000256" key="1">
    <source>
        <dbReference type="ARBA" id="ARBA00004651"/>
    </source>
</evidence>
<name>A0A4Y8UN89_9GAMM</name>
<dbReference type="Pfam" id="PF00571">
    <property type="entry name" value="CBS"/>
    <property type="match status" value="1"/>
</dbReference>
<dbReference type="GO" id="GO:0050660">
    <property type="term" value="F:flavin adenine dinucleotide binding"/>
    <property type="evidence" value="ECO:0007669"/>
    <property type="project" value="InterPro"/>
</dbReference>
<dbReference type="InterPro" id="IPR046342">
    <property type="entry name" value="CBS_dom_sf"/>
</dbReference>
<keyword evidence="14" id="KW-1185">Reference proteome</keyword>
<protein>
    <submittedName>
        <fullName evidence="13">HlyC/CorC family transporter</fullName>
    </submittedName>
</protein>
<dbReference type="InterPro" id="IPR016169">
    <property type="entry name" value="FAD-bd_PCMH_sub2"/>
</dbReference>
<keyword evidence="3" id="KW-1003">Cell membrane</keyword>
<keyword evidence="8 10" id="KW-0472">Membrane</keyword>
<gene>
    <name evidence="13" type="ORF">E3W66_00105</name>
</gene>
<comment type="caution">
    <text evidence="13">The sequence shown here is derived from an EMBL/GenBank/DDBJ whole genome shotgun (WGS) entry which is preliminary data.</text>
</comment>
<dbReference type="Gene3D" id="3.10.580.10">
    <property type="entry name" value="CBS-domain"/>
    <property type="match status" value="1"/>
</dbReference>
<dbReference type="InterPro" id="IPR044751">
    <property type="entry name" value="Ion_transp-like_CBS"/>
</dbReference>
<proteinExistence type="inferred from homology"/>
<reference evidence="13 14" key="1">
    <citation type="submission" date="2019-03" db="EMBL/GenBank/DDBJ databases">
        <title>Draft genome of Gammaproteobacteria bacterium LSUCC0057, a member of the SAR92 clade.</title>
        <authorList>
            <person name="Lanclos V.C."/>
            <person name="Doiron C."/>
            <person name="Henson M.W."/>
            <person name="Thrash J.C."/>
        </authorList>
    </citation>
    <scope>NUCLEOTIDE SEQUENCE [LARGE SCALE GENOMIC DNA]</scope>
    <source>
        <strain evidence="13 14">LSUCC0057</strain>
    </source>
</reference>
<evidence type="ECO:0000256" key="8">
    <source>
        <dbReference type="ARBA" id="ARBA00023136"/>
    </source>
</evidence>
<evidence type="ECO:0000259" key="12">
    <source>
        <dbReference type="PROSITE" id="PS51846"/>
    </source>
</evidence>
<dbReference type="SUPFAM" id="SSF56176">
    <property type="entry name" value="FAD-binding/transporter-associated domain-like"/>
    <property type="match status" value="1"/>
</dbReference>
<dbReference type="PROSITE" id="PS51846">
    <property type="entry name" value="CNNM"/>
    <property type="match status" value="1"/>
</dbReference>
<dbReference type="Pfam" id="PF01595">
    <property type="entry name" value="CNNM"/>
    <property type="match status" value="1"/>
</dbReference>
<keyword evidence="4 10" id="KW-0812">Transmembrane</keyword>
<comment type="similarity">
    <text evidence="2">Belongs to the UPF0053 family.</text>
</comment>